<proteinExistence type="predicted"/>
<protein>
    <submittedName>
        <fullName evidence="2">Uncharacterized protein</fullName>
    </submittedName>
</protein>
<dbReference type="Proteomes" id="UP000248079">
    <property type="component" value="Unassembled WGS sequence"/>
</dbReference>
<keyword evidence="3" id="KW-1185">Reference proteome</keyword>
<dbReference type="OrthoDB" id="1119323at2"/>
<dbReference type="AlphaFoldDB" id="A0A2V4A164"/>
<keyword evidence="1" id="KW-0472">Membrane</keyword>
<keyword evidence="1" id="KW-1133">Transmembrane helix</keyword>
<feature type="transmembrane region" description="Helical" evidence="1">
    <location>
        <begin position="161"/>
        <end position="180"/>
    </location>
</feature>
<sequence>MQKLIGFNIKRNKKLLVSDIIKFYEVRGYELTDADVHGMTFKRGNIWGNMTSLNPTKWRTKVNIEIIKKERMDYNIYATYKFTTSGFFRTKIEDNYYNEELNAFSNAIENFELDSDVIEKIVDKTNKSNFHLLANSLLLGIPTAISIILAINSLINNTLPTLIASAITAVAIIGFYVIFVKLRGKA</sequence>
<name>A0A2V4A164_9BACT</name>
<dbReference type="EMBL" id="QFLI01000003">
    <property type="protein sequence ID" value="PXY01587.1"/>
    <property type="molecule type" value="Genomic_DNA"/>
</dbReference>
<dbReference type="RefSeq" id="WP_110360396.1">
    <property type="nucleotide sequence ID" value="NZ_QFLI01000003.1"/>
</dbReference>
<gene>
    <name evidence="2" type="ORF">DF185_08905</name>
</gene>
<reference evidence="2 3" key="1">
    <citation type="submission" date="2018-05" db="EMBL/GenBank/DDBJ databases">
        <title>Marinifilum breve JC075T sp. nov., a marine bacterium isolated from Yongle Blue Hole in the South China Sea.</title>
        <authorList>
            <person name="Fu T."/>
        </authorList>
    </citation>
    <scope>NUCLEOTIDE SEQUENCE [LARGE SCALE GENOMIC DNA]</scope>
    <source>
        <strain evidence="2 3">JC075</strain>
    </source>
</reference>
<keyword evidence="1" id="KW-0812">Transmembrane</keyword>
<accession>A0A2V4A164</accession>
<evidence type="ECO:0000313" key="2">
    <source>
        <dbReference type="EMBL" id="PXY01587.1"/>
    </source>
</evidence>
<comment type="caution">
    <text evidence="2">The sequence shown here is derived from an EMBL/GenBank/DDBJ whole genome shotgun (WGS) entry which is preliminary data.</text>
</comment>
<feature type="transmembrane region" description="Helical" evidence="1">
    <location>
        <begin position="132"/>
        <end position="155"/>
    </location>
</feature>
<evidence type="ECO:0000313" key="3">
    <source>
        <dbReference type="Proteomes" id="UP000248079"/>
    </source>
</evidence>
<evidence type="ECO:0000256" key="1">
    <source>
        <dbReference type="SAM" id="Phobius"/>
    </source>
</evidence>
<organism evidence="2 3">
    <name type="scientific">Marinifilum breve</name>
    <dbReference type="NCBI Taxonomy" id="2184082"/>
    <lineage>
        <taxon>Bacteria</taxon>
        <taxon>Pseudomonadati</taxon>
        <taxon>Bacteroidota</taxon>
        <taxon>Bacteroidia</taxon>
        <taxon>Marinilabiliales</taxon>
        <taxon>Marinifilaceae</taxon>
    </lineage>
</organism>